<proteinExistence type="inferred from homology"/>
<protein>
    <submittedName>
        <fullName evidence="7">Fur family transcriptional regulator</fullName>
    </submittedName>
</protein>
<keyword evidence="4" id="KW-0805">Transcription regulation</keyword>
<keyword evidence="3" id="KW-0862">Zinc</keyword>
<dbReference type="Proteomes" id="UP001597296">
    <property type="component" value="Unassembled WGS sequence"/>
</dbReference>
<dbReference type="InterPro" id="IPR002481">
    <property type="entry name" value="FUR"/>
</dbReference>
<dbReference type="InterPro" id="IPR043135">
    <property type="entry name" value="Fur_C"/>
</dbReference>
<accession>A0ABW5C6S6</accession>
<dbReference type="SUPFAM" id="SSF46785">
    <property type="entry name" value="Winged helix' DNA-binding domain"/>
    <property type="match status" value="1"/>
</dbReference>
<evidence type="ECO:0000313" key="7">
    <source>
        <dbReference type="EMBL" id="MFD2232845.1"/>
    </source>
</evidence>
<sequence length="159" mass="17256">MTFPAPSHDHDHCIAAALALAEQECRRRGARLTELRRRVLALVWDSHCPIGAYALLDRLGHDGRAAAPPTVYRALDFLLDQGLIHRVPSRNGYIGCPRPDHPHAGRILLCRRCGRASELDAPDLDAAIAAAATAQGFHAHRLSLEIEGLCPACHADGPE</sequence>
<keyword evidence="8" id="KW-1185">Reference proteome</keyword>
<dbReference type="RefSeq" id="WP_377314515.1">
    <property type="nucleotide sequence ID" value="NZ_JBHUIY010000004.1"/>
</dbReference>
<evidence type="ECO:0000256" key="4">
    <source>
        <dbReference type="ARBA" id="ARBA00023015"/>
    </source>
</evidence>
<keyword evidence="5" id="KW-0238">DNA-binding</keyword>
<evidence type="ECO:0000256" key="5">
    <source>
        <dbReference type="ARBA" id="ARBA00023125"/>
    </source>
</evidence>
<dbReference type="EMBL" id="JBHUIY010000004">
    <property type="protein sequence ID" value="MFD2232845.1"/>
    <property type="molecule type" value="Genomic_DNA"/>
</dbReference>
<keyword evidence="6" id="KW-0804">Transcription</keyword>
<gene>
    <name evidence="7" type="ORF">ACFSNB_03410</name>
</gene>
<name>A0ABW5C6S6_9PROT</name>
<comment type="caution">
    <text evidence="7">The sequence shown here is derived from an EMBL/GenBank/DDBJ whole genome shotgun (WGS) entry which is preliminary data.</text>
</comment>
<comment type="similarity">
    <text evidence="1">Belongs to the Fur family.</text>
</comment>
<evidence type="ECO:0000256" key="1">
    <source>
        <dbReference type="ARBA" id="ARBA00007957"/>
    </source>
</evidence>
<evidence type="ECO:0000313" key="8">
    <source>
        <dbReference type="Proteomes" id="UP001597296"/>
    </source>
</evidence>
<dbReference type="PANTHER" id="PTHR33202:SF6">
    <property type="entry name" value="ZINC UPTAKE REGULATION PROTEIN"/>
    <property type="match status" value="1"/>
</dbReference>
<dbReference type="Pfam" id="PF01475">
    <property type="entry name" value="FUR"/>
    <property type="match status" value="1"/>
</dbReference>
<evidence type="ECO:0000256" key="6">
    <source>
        <dbReference type="ARBA" id="ARBA00023163"/>
    </source>
</evidence>
<dbReference type="PANTHER" id="PTHR33202">
    <property type="entry name" value="ZINC UPTAKE REGULATION PROTEIN"/>
    <property type="match status" value="1"/>
</dbReference>
<keyword evidence="2" id="KW-0678">Repressor</keyword>
<dbReference type="Gene3D" id="3.30.1490.190">
    <property type="match status" value="1"/>
</dbReference>
<organism evidence="7 8">
    <name type="scientific">Phaeospirillum tilakii</name>
    <dbReference type="NCBI Taxonomy" id="741673"/>
    <lineage>
        <taxon>Bacteria</taxon>
        <taxon>Pseudomonadati</taxon>
        <taxon>Pseudomonadota</taxon>
        <taxon>Alphaproteobacteria</taxon>
        <taxon>Rhodospirillales</taxon>
        <taxon>Rhodospirillaceae</taxon>
        <taxon>Phaeospirillum</taxon>
    </lineage>
</organism>
<dbReference type="InterPro" id="IPR036390">
    <property type="entry name" value="WH_DNA-bd_sf"/>
</dbReference>
<dbReference type="InterPro" id="IPR036388">
    <property type="entry name" value="WH-like_DNA-bd_sf"/>
</dbReference>
<evidence type="ECO:0000256" key="2">
    <source>
        <dbReference type="ARBA" id="ARBA00022491"/>
    </source>
</evidence>
<dbReference type="Gene3D" id="1.10.10.10">
    <property type="entry name" value="Winged helix-like DNA-binding domain superfamily/Winged helix DNA-binding domain"/>
    <property type="match status" value="1"/>
</dbReference>
<reference evidence="8" key="1">
    <citation type="journal article" date="2019" name="Int. J. Syst. Evol. Microbiol.">
        <title>The Global Catalogue of Microorganisms (GCM) 10K type strain sequencing project: providing services to taxonomists for standard genome sequencing and annotation.</title>
        <authorList>
            <consortium name="The Broad Institute Genomics Platform"/>
            <consortium name="The Broad Institute Genome Sequencing Center for Infectious Disease"/>
            <person name="Wu L."/>
            <person name="Ma J."/>
        </authorList>
    </citation>
    <scope>NUCLEOTIDE SEQUENCE [LARGE SCALE GENOMIC DNA]</scope>
    <source>
        <strain evidence="8">KCTC 15012</strain>
    </source>
</reference>
<evidence type="ECO:0000256" key="3">
    <source>
        <dbReference type="ARBA" id="ARBA00022833"/>
    </source>
</evidence>